<name>A0A1H7CLF5_9DEIO</name>
<dbReference type="PANTHER" id="PTHR30580">
    <property type="entry name" value="PRIMOSOMAL PROTEIN N"/>
    <property type="match status" value="1"/>
</dbReference>
<dbReference type="EMBL" id="FNZA01000033">
    <property type="protein sequence ID" value="SEJ90518.1"/>
    <property type="molecule type" value="Genomic_DNA"/>
</dbReference>
<dbReference type="STRING" id="856736.SAMN04488058_1331"/>
<dbReference type="GO" id="GO:0006270">
    <property type="term" value="P:DNA replication initiation"/>
    <property type="evidence" value="ECO:0007669"/>
    <property type="project" value="TreeGrafter"/>
</dbReference>
<evidence type="ECO:0000256" key="8">
    <source>
        <dbReference type="HAMAP-Rule" id="MF_00983"/>
    </source>
</evidence>
<dbReference type="Proteomes" id="UP000199223">
    <property type="component" value="Unassembled WGS sequence"/>
</dbReference>
<feature type="region of interest" description="Disordered" evidence="9">
    <location>
        <begin position="353"/>
        <end position="372"/>
    </location>
</feature>
<keyword evidence="5 8" id="KW-0862">Zinc</keyword>
<evidence type="ECO:0000256" key="7">
    <source>
        <dbReference type="ARBA" id="ARBA00023125"/>
    </source>
</evidence>
<feature type="domain" description="Primosomal protein N C-terminal" evidence="11">
    <location>
        <begin position="805"/>
        <end position="892"/>
    </location>
</feature>
<keyword evidence="4 8" id="KW-0547">Nucleotide-binding</keyword>
<keyword evidence="1 8" id="KW-0639">Primosome</keyword>
<dbReference type="InterPro" id="IPR040498">
    <property type="entry name" value="PriA_CRR"/>
</dbReference>
<feature type="binding site" evidence="8">
    <location>
        <position position="615"/>
    </location>
    <ligand>
        <name>Zn(2+)</name>
        <dbReference type="ChEBI" id="CHEBI:29105"/>
        <label>1</label>
    </ligand>
</feature>
<dbReference type="GO" id="GO:0006310">
    <property type="term" value="P:DNA recombination"/>
    <property type="evidence" value="ECO:0007669"/>
    <property type="project" value="InterPro"/>
</dbReference>
<evidence type="ECO:0000256" key="2">
    <source>
        <dbReference type="ARBA" id="ARBA00022705"/>
    </source>
</evidence>
<dbReference type="AlphaFoldDB" id="A0A1H7CLF5"/>
<evidence type="ECO:0000256" key="4">
    <source>
        <dbReference type="ARBA" id="ARBA00022741"/>
    </source>
</evidence>
<accession>A0A1H7CLF5</accession>
<organism evidence="13 14">
    <name type="scientific">Deinococcus reticulitermitis</name>
    <dbReference type="NCBI Taxonomy" id="856736"/>
    <lineage>
        <taxon>Bacteria</taxon>
        <taxon>Thermotogati</taxon>
        <taxon>Deinococcota</taxon>
        <taxon>Deinococci</taxon>
        <taxon>Deinococcales</taxon>
        <taxon>Deinococcaceae</taxon>
        <taxon>Deinococcus</taxon>
    </lineage>
</organism>
<evidence type="ECO:0000256" key="1">
    <source>
        <dbReference type="ARBA" id="ARBA00022515"/>
    </source>
</evidence>
<keyword evidence="14" id="KW-1185">Reference proteome</keyword>
<feature type="binding site" evidence="8">
    <location>
        <position position="642"/>
    </location>
    <ligand>
        <name>Zn(2+)</name>
        <dbReference type="ChEBI" id="CHEBI:29105"/>
        <label>2</label>
    </ligand>
</feature>
<feature type="binding site" evidence="8">
    <location>
        <position position="645"/>
    </location>
    <ligand>
        <name>Zn(2+)</name>
        <dbReference type="ChEBI" id="CHEBI:29105"/>
        <label>2</label>
    </ligand>
</feature>
<evidence type="ECO:0000256" key="6">
    <source>
        <dbReference type="ARBA" id="ARBA00022840"/>
    </source>
</evidence>
<evidence type="ECO:0000256" key="3">
    <source>
        <dbReference type="ARBA" id="ARBA00022723"/>
    </source>
</evidence>
<dbReference type="InterPro" id="IPR041222">
    <property type="entry name" value="PriA_3primeBD"/>
</dbReference>
<comment type="similarity">
    <text evidence="8">Belongs to the helicase family. PriA subfamily.</text>
</comment>
<dbReference type="InterPro" id="IPR027417">
    <property type="entry name" value="P-loop_NTPase"/>
</dbReference>
<dbReference type="SUPFAM" id="SSF52540">
    <property type="entry name" value="P-loop containing nucleoside triphosphate hydrolases"/>
    <property type="match status" value="1"/>
</dbReference>
<evidence type="ECO:0000313" key="13">
    <source>
        <dbReference type="EMBL" id="SEJ90518.1"/>
    </source>
</evidence>
<dbReference type="GO" id="GO:0043138">
    <property type="term" value="F:3'-5' DNA helicase activity"/>
    <property type="evidence" value="ECO:0007669"/>
    <property type="project" value="TreeGrafter"/>
</dbReference>
<dbReference type="GO" id="GO:0003677">
    <property type="term" value="F:DNA binding"/>
    <property type="evidence" value="ECO:0007669"/>
    <property type="project" value="UniProtKB-UniRule"/>
</dbReference>
<evidence type="ECO:0000259" key="10">
    <source>
        <dbReference type="Pfam" id="PF17764"/>
    </source>
</evidence>
<keyword evidence="13" id="KW-0347">Helicase</keyword>
<dbReference type="HAMAP" id="MF_00983">
    <property type="entry name" value="PriA"/>
    <property type="match status" value="1"/>
</dbReference>
<keyword evidence="6 8" id="KW-0067">ATP-binding</keyword>
<feature type="binding site" evidence="8">
    <location>
        <position position="618"/>
    </location>
    <ligand>
        <name>Zn(2+)</name>
        <dbReference type="ChEBI" id="CHEBI:29105"/>
        <label>1</label>
    </ligand>
</feature>
<comment type="function">
    <text evidence="8">Initiates the restart of stalled replication forks, which reloads the replicative helicase on sites other than the origin of replication. Recognizes and binds to abandoned replication forks and remodels them to uncover a helicase loading site. Promotes assembly of the primosome at these replication forks.</text>
</comment>
<dbReference type="InterPro" id="IPR005259">
    <property type="entry name" value="PriA"/>
</dbReference>
<comment type="cofactor">
    <cofactor evidence="8">
        <name>Zn(2+)</name>
        <dbReference type="ChEBI" id="CHEBI:29105"/>
    </cofactor>
    <text evidence="8">Binds 2 zinc ions per subunit.</text>
</comment>
<dbReference type="Gene3D" id="3.40.50.300">
    <property type="entry name" value="P-loop containing nucleotide triphosphate hydrolases"/>
    <property type="match status" value="1"/>
</dbReference>
<dbReference type="Pfam" id="PF18074">
    <property type="entry name" value="PriA_C"/>
    <property type="match status" value="1"/>
</dbReference>
<sequence>MPLPIAALDFAAPHGFEGEAPLGCRVLVPWKGELRVGLVVGEAKGGATRTRLREVVHLLDEPAAPWVPPATVRGVCGWAQDARIPAGLIWGDLLGVGWTPDYDHAVRAVSEADLSPFGADTPDEEWREASLFSPLLLDAVREQGLLEERFCPRPRFVTRIRAREPFEVPPSARTVSAIGAQPWETVDAALRERSEWQALNASETAGLPPLTLKQASALEWLRGHGPVTGLPGWARGAGVGAAVVRRVVEAGYAREVRRPQAPPAIWHWLREHGPVPSLNAWAQGAGVSLLEVSRLLNAGGADYTFAEAPPPPAWRWLREHGPTETLSAWAQGAGVSPGAVSALVGKGWAEYLQQPAPPPELPAPQPTPDPRPAEELLALTSDLLPETGEWRLHGGREGARWLALAPRLTRLLAQGRGVLVLVPDRATLARAWEGLSGYAEVAGTRAAQLTGLLTPRQREEAWRQIREGEARLVIGSPHALGAPLSNLALVVVLEEGSDAYKLLSGSRAFVPDLAARVAREWGAALGNVGTVPAVESAGLPGVVLAPPRTRVHIVDYSRPTEQAQLGPLSSPHLTPQGQGYPLSHDLARLLRQVQERGRQAALLAPRRGYSALLRCPGCESVPQCKNCDIPLRFHHETRRMTCHQCGYGQGVPDRCDECGEQMWKARGPGTEWIAQEVTRLLPGMPVYRLDRDHQDNLAPLYAGESGVVVGTPLLLSRVCPPDLALIGVTLADTWLGVSDFRASERYHRMLRQLAAWHPRRAPLLVVQTFQGDHPALRVLADGRDALAYPAAEAQVRRELLYPPAVRLAQIEVSARDKERACAAAQAVADALHGAGATEPEILGPAPSPVARLRGVYPYHLLLRARSDARLAELLGVLDTRSWSARVRVDVNPRAIWIDNQVGQQPW</sequence>
<protein>
    <recommendedName>
        <fullName evidence="8">Probable replication restart protein PriA</fullName>
    </recommendedName>
    <alternativeName>
        <fullName evidence="8">Putative ATP-dependent DNA helicase PriA</fullName>
    </alternativeName>
</protein>
<keyword evidence="7 8" id="KW-0238">DNA-binding</keyword>
<dbReference type="GO" id="GO:0006302">
    <property type="term" value="P:double-strand break repair"/>
    <property type="evidence" value="ECO:0007669"/>
    <property type="project" value="InterPro"/>
</dbReference>
<dbReference type="GO" id="GO:0005524">
    <property type="term" value="F:ATP binding"/>
    <property type="evidence" value="ECO:0007669"/>
    <property type="project" value="UniProtKB-UniRule"/>
</dbReference>
<dbReference type="Pfam" id="PF18319">
    <property type="entry name" value="Zn_ribbon_PriA"/>
    <property type="match status" value="1"/>
</dbReference>
<dbReference type="InterPro" id="IPR041236">
    <property type="entry name" value="PriA_C"/>
</dbReference>
<dbReference type="GO" id="GO:1990077">
    <property type="term" value="C:primosome complex"/>
    <property type="evidence" value="ECO:0007669"/>
    <property type="project" value="UniProtKB-UniRule"/>
</dbReference>
<dbReference type="PANTHER" id="PTHR30580:SF0">
    <property type="entry name" value="PRIMOSOMAL PROTEIN N"/>
    <property type="match status" value="1"/>
</dbReference>
<feature type="binding site" evidence="8">
    <location>
        <position position="627"/>
    </location>
    <ligand>
        <name>Zn(2+)</name>
        <dbReference type="ChEBI" id="CHEBI:29105"/>
        <label>2</label>
    </ligand>
</feature>
<proteinExistence type="inferred from homology"/>
<feature type="binding site" evidence="8">
    <location>
        <position position="655"/>
    </location>
    <ligand>
        <name>Zn(2+)</name>
        <dbReference type="ChEBI" id="CHEBI:29105"/>
        <label>1</label>
    </ligand>
</feature>
<feature type="domain" description="PriA DNA helicase Cys-rich region (CRR)" evidence="12">
    <location>
        <begin position="624"/>
        <end position="647"/>
    </location>
</feature>
<dbReference type="GO" id="GO:0006269">
    <property type="term" value="P:DNA replication, synthesis of primer"/>
    <property type="evidence" value="ECO:0007669"/>
    <property type="project" value="UniProtKB-KW"/>
</dbReference>
<feature type="binding site" evidence="8">
    <location>
        <position position="624"/>
    </location>
    <ligand>
        <name>Zn(2+)</name>
        <dbReference type="ChEBI" id="CHEBI:29105"/>
        <label>2</label>
    </ligand>
</feature>
<evidence type="ECO:0000259" key="12">
    <source>
        <dbReference type="Pfam" id="PF18319"/>
    </source>
</evidence>
<feature type="domain" description="Primosomal protein N' 3' DNA-binding" evidence="10">
    <location>
        <begin position="7"/>
        <end position="70"/>
    </location>
</feature>
<keyword evidence="3 8" id="KW-0479">Metal-binding</keyword>
<feature type="binding site" evidence="8">
    <location>
        <position position="658"/>
    </location>
    <ligand>
        <name>Zn(2+)</name>
        <dbReference type="ChEBI" id="CHEBI:29105"/>
        <label>1</label>
    </ligand>
</feature>
<evidence type="ECO:0000259" key="11">
    <source>
        <dbReference type="Pfam" id="PF18074"/>
    </source>
</evidence>
<dbReference type="NCBIfam" id="TIGR00595">
    <property type="entry name" value="priA"/>
    <property type="match status" value="1"/>
</dbReference>
<keyword evidence="13" id="KW-0378">Hydrolase</keyword>
<evidence type="ECO:0000256" key="9">
    <source>
        <dbReference type="SAM" id="MobiDB-lite"/>
    </source>
</evidence>
<comment type="caution">
    <text evidence="8">As this protein does not have any detectable helicase domains, it probably does not have helicase activity.</text>
</comment>
<evidence type="ECO:0000313" key="14">
    <source>
        <dbReference type="Proteomes" id="UP000199223"/>
    </source>
</evidence>
<reference evidence="14" key="1">
    <citation type="submission" date="2016-10" db="EMBL/GenBank/DDBJ databases">
        <authorList>
            <person name="Varghese N."/>
            <person name="Submissions S."/>
        </authorList>
    </citation>
    <scope>NUCLEOTIDE SEQUENCE [LARGE SCALE GENOMIC DNA]</scope>
    <source>
        <strain evidence="14">CGMCC 1.10218</strain>
    </source>
</reference>
<keyword evidence="2 8" id="KW-0235">DNA replication</keyword>
<gene>
    <name evidence="8" type="primary">priA</name>
    <name evidence="13" type="ORF">SAMN04488058_1331</name>
</gene>
<evidence type="ECO:0000256" key="5">
    <source>
        <dbReference type="ARBA" id="ARBA00022833"/>
    </source>
</evidence>
<dbReference type="Pfam" id="PF17764">
    <property type="entry name" value="PriA_3primeBD"/>
    <property type="match status" value="1"/>
</dbReference>
<dbReference type="GO" id="GO:0008270">
    <property type="term" value="F:zinc ion binding"/>
    <property type="evidence" value="ECO:0007669"/>
    <property type="project" value="UniProtKB-UniRule"/>
</dbReference>
<feature type="compositionally biased region" description="Pro residues" evidence="9">
    <location>
        <begin position="355"/>
        <end position="370"/>
    </location>
</feature>
<comment type="subunit">
    <text evidence="8">Component of the replication restart primosome.</text>
</comment>